<reference evidence="3" key="1">
    <citation type="submission" date="2019-12" db="EMBL/GenBank/DDBJ databases">
        <title>Endophytic bacteria associated with Panax ginseng seedlings.</title>
        <authorList>
            <person name="Park J.M."/>
            <person name="Shin R."/>
            <person name="Jo S.H."/>
        </authorList>
    </citation>
    <scope>NUCLEOTIDE SEQUENCE [LARGE SCALE GENOMIC DNA]</scope>
    <source>
        <strain evidence="3">PgKB30</strain>
    </source>
</reference>
<evidence type="ECO:0008006" key="4">
    <source>
        <dbReference type="Google" id="ProtNLM"/>
    </source>
</evidence>
<dbReference type="AlphaFoldDB" id="A0A6M8MFF8"/>
<dbReference type="RefSeq" id="WP_172609226.1">
    <property type="nucleotide sequence ID" value="NZ_CP053746.1"/>
</dbReference>
<evidence type="ECO:0000313" key="3">
    <source>
        <dbReference type="Proteomes" id="UP000501989"/>
    </source>
</evidence>
<dbReference type="Proteomes" id="UP000501989">
    <property type="component" value="Chromosome"/>
</dbReference>
<keyword evidence="3" id="KW-1185">Reference proteome</keyword>
<accession>A0A6M8MFF8</accession>
<gene>
    <name evidence="2" type="ORF">FX982_00091</name>
</gene>
<feature type="region of interest" description="Disordered" evidence="1">
    <location>
        <begin position="118"/>
        <end position="139"/>
    </location>
</feature>
<name>A0A6M8MFF8_9PSED</name>
<sequence length="621" mass="68192">MATGYYIRLNDKTRCGGFVMQATSHMVLHGIEQSREGDAVRCGVDGKTYRIEGGISHMTSDGIRLAGTLDSVSGCPCKARLEASLFYAAYENEEIPAAVAGRPFSAAGYVQGAAVAATPTPLNPRRPADAQREQDIEEEEEEVEQEQLITLRLGVFFDGTGNNQANSETVAGCMARDVGLENEAEDIQKFCAEFGYGIDGSAPDNSFGNDTSNVARLYDLYMDHSDVSIKADAEEAALKVYLEGIGTVSGGEDDLWGQATGRGENGVVARVEQSSALILRRLRVFKDNHPEITIKQLEIDVFGFSRGAAAARHFANDMRKGVESLLAKALPPSASVFVEGFGWRVQHDVHLNFIGLFDTVPAIVTPLMLDFSPGNDRNGGLNLGLPTGAARKVVQLVARDEHRLNFALIRTENDIALPGSHSDIGGGYRPRMRERLLVAKPASSQERKTTPNEQSLAFSQSVQSVGPLVKRLVDQGLEVDIHCRSEDEERTQENQIPLHKQVYVMTTLDREVEGDLSKIYLRVMRELAVQHGAPLDVINEHDQRLSLPTDLATISAKILGYATGRRTTLDLTAAEEDLLLLRYIHLSASWNAVKDRNRTSIGPMFINRPTDDYQRIVHDNR</sequence>
<proteinExistence type="predicted"/>
<dbReference type="KEGG" id="pgg:FX982_00091"/>
<evidence type="ECO:0000313" key="2">
    <source>
        <dbReference type="EMBL" id="QKF49173.1"/>
    </source>
</evidence>
<organism evidence="2 3">
    <name type="scientific">Pseudomonas graminis</name>
    <dbReference type="NCBI Taxonomy" id="158627"/>
    <lineage>
        <taxon>Bacteria</taxon>
        <taxon>Pseudomonadati</taxon>
        <taxon>Pseudomonadota</taxon>
        <taxon>Gammaproteobacteria</taxon>
        <taxon>Pseudomonadales</taxon>
        <taxon>Pseudomonadaceae</taxon>
        <taxon>Pseudomonas</taxon>
    </lineage>
</organism>
<dbReference type="EMBL" id="CP053746">
    <property type="protein sequence ID" value="QKF49173.1"/>
    <property type="molecule type" value="Genomic_DNA"/>
</dbReference>
<protein>
    <recommendedName>
        <fullName evidence="4">Type IV secretion protein Rhs</fullName>
    </recommendedName>
</protein>
<dbReference type="CDD" id="cd14744">
    <property type="entry name" value="PAAR_CT_2"/>
    <property type="match status" value="1"/>
</dbReference>
<dbReference type="PANTHER" id="PTHR33840">
    <property type="match status" value="1"/>
</dbReference>
<evidence type="ECO:0000256" key="1">
    <source>
        <dbReference type="SAM" id="MobiDB-lite"/>
    </source>
</evidence>
<dbReference type="PANTHER" id="PTHR33840:SF1">
    <property type="entry name" value="TLE1 PHOSPHOLIPASE DOMAIN-CONTAINING PROTEIN"/>
    <property type="match status" value="1"/>
</dbReference>